<comment type="caution">
    <text evidence="2">The sequence shown here is derived from an EMBL/GenBank/DDBJ whole genome shotgun (WGS) entry which is preliminary data.</text>
</comment>
<dbReference type="EMBL" id="JZKH01000072">
    <property type="protein sequence ID" value="KJS59324.1"/>
    <property type="molecule type" value="Genomic_DNA"/>
</dbReference>
<dbReference type="SUPFAM" id="SSF50370">
    <property type="entry name" value="Ricin B-like lectins"/>
    <property type="match status" value="1"/>
</dbReference>
<reference evidence="2 3" key="1">
    <citation type="submission" date="2015-02" db="EMBL/GenBank/DDBJ databases">
        <authorList>
            <person name="Ju K.-S."/>
            <person name="Doroghazi J.R."/>
            <person name="Metcalf W."/>
        </authorList>
    </citation>
    <scope>NUCLEOTIDE SEQUENCE [LARGE SCALE GENOMIC DNA]</scope>
    <source>
        <strain evidence="2 3">ATCC 31215</strain>
    </source>
</reference>
<dbReference type="InterPro" id="IPR000772">
    <property type="entry name" value="Ricin_B_lectin"/>
</dbReference>
<dbReference type="CDD" id="cd00161">
    <property type="entry name" value="beta-trefoil_Ricin-like"/>
    <property type="match status" value="1"/>
</dbReference>
<name>A0A0F2T7W4_STRR3</name>
<dbReference type="PROSITE" id="PS50231">
    <property type="entry name" value="RICIN_B_LECTIN"/>
    <property type="match status" value="1"/>
</dbReference>
<dbReference type="PATRIC" id="fig|359131.3.peg.6932"/>
<gene>
    <name evidence="2" type="ORF">VM95_27890</name>
</gene>
<feature type="domain" description="Ricin B lectin" evidence="1">
    <location>
        <begin position="9"/>
        <end position="147"/>
    </location>
</feature>
<dbReference type="InterPro" id="IPR035992">
    <property type="entry name" value="Ricin_B-like_lectins"/>
</dbReference>
<keyword evidence="2" id="KW-0430">Lectin</keyword>
<dbReference type="SMART" id="SM00458">
    <property type="entry name" value="RICIN"/>
    <property type="match status" value="1"/>
</dbReference>
<accession>A0A0F2T7W4</accession>
<proteinExistence type="predicted"/>
<dbReference type="Gene3D" id="2.80.10.50">
    <property type="match status" value="2"/>
</dbReference>
<dbReference type="Proteomes" id="UP000033699">
    <property type="component" value="Unassembled WGS sequence"/>
</dbReference>
<dbReference type="AlphaFoldDB" id="A0A0F2T7W4"/>
<organism evidence="2 3">
    <name type="scientific">Streptomyces rubellomurinus (strain ATCC 31215)</name>
    <dbReference type="NCBI Taxonomy" id="359131"/>
    <lineage>
        <taxon>Bacteria</taxon>
        <taxon>Bacillati</taxon>
        <taxon>Actinomycetota</taxon>
        <taxon>Actinomycetes</taxon>
        <taxon>Kitasatosporales</taxon>
        <taxon>Streptomycetaceae</taxon>
        <taxon>Streptomyces</taxon>
    </lineage>
</organism>
<protein>
    <submittedName>
        <fullName evidence="2">Ricin B lectin</fullName>
    </submittedName>
</protein>
<evidence type="ECO:0000259" key="1">
    <source>
        <dbReference type="SMART" id="SM00458"/>
    </source>
</evidence>
<keyword evidence="3" id="KW-1185">Reference proteome</keyword>
<dbReference type="GO" id="GO:0030246">
    <property type="term" value="F:carbohydrate binding"/>
    <property type="evidence" value="ECO:0007669"/>
    <property type="project" value="UniProtKB-KW"/>
</dbReference>
<evidence type="ECO:0000313" key="2">
    <source>
        <dbReference type="EMBL" id="KJS59324.1"/>
    </source>
</evidence>
<dbReference type="Pfam" id="PF14200">
    <property type="entry name" value="RicinB_lectin_2"/>
    <property type="match status" value="1"/>
</dbReference>
<evidence type="ECO:0000313" key="3">
    <source>
        <dbReference type="Proteomes" id="UP000033699"/>
    </source>
</evidence>
<sequence>MVTNLAITDGRYLIRNVGTGLLLEVADASKRSGAKVRVGADDGSDAQLWQLTAVHPGGALVHIENAGSGKRLDVTGAATEDGVPIQQWSANAFGAQEWLLEAHVDAPGTYTVTSFISGKPLTAAEPPEDAVRQWEDVDSPAQWWRFERQD</sequence>